<name>R1CET4_9FIRM</name>
<dbReference type="InterPro" id="IPR001455">
    <property type="entry name" value="TusA-like"/>
</dbReference>
<sequence>MKKIDCLGDVCPIPVIKAKKELHNMKSGESFMIVTDHSCTLESLVELLKKYDVEYNVDEVINGVWEITITKC</sequence>
<dbReference type="RefSeq" id="WP_006311323.1">
    <property type="nucleotide sequence ID" value="NZ_ARZA01000113.1"/>
</dbReference>
<dbReference type="Pfam" id="PF01206">
    <property type="entry name" value="TusA"/>
    <property type="match status" value="1"/>
</dbReference>
<evidence type="ECO:0000313" key="3">
    <source>
        <dbReference type="EMBL" id="EOD00820.1"/>
    </source>
</evidence>
<organism evidence="3 4">
    <name type="scientific">Caldisalinibacter kiritimatiensis</name>
    <dbReference type="NCBI Taxonomy" id="1304284"/>
    <lineage>
        <taxon>Bacteria</taxon>
        <taxon>Bacillati</taxon>
        <taxon>Bacillota</taxon>
        <taxon>Tissierellia</taxon>
        <taxon>Tissierellales</taxon>
        <taxon>Thermohalobacteraceae</taxon>
        <taxon>Caldisalinibacter</taxon>
    </lineage>
</organism>
<keyword evidence="4" id="KW-1185">Reference proteome</keyword>
<gene>
    <name evidence="3" type="ORF">L21TH_1133</name>
</gene>
<accession>R1CET4</accession>
<dbReference type="InterPro" id="IPR036868">
    <property type="entry name" value="TusA-like_sf"/>
</dbReference>
<dbReference type="PANTHER" id="PTHR33279">
    <property type="entry name" value="SULFUR CARRIER PROTEIN YEDF-RELATED"/>
    <property type="match status" value="1"/>
</dbReference>
<dbReference type="PROSITE" id="PS01148">
    <property type="entry name" value="UPF0033"/>
    <property type="match status" value="1"/>
</dbReference>
<dbReference type="PATRIC" id="fig|1304284.3.peg.1110"/>
<dbReference type="eggNOG" id="COG0425">
    <property type="taxonomic scope" value="Bacteria"/>
</dbReference>
<dbReference type="SUPFAM" id="SSF64307">
    <property type="entry name" value="SirA-like"/>
    <property type="match status" value="1"/>
</dbReference>
<comment type="similarity">
    <text evidence="1">Belongs to the sulfur carrier protein TusA family.</text>
</comment>
<protein>
    <recommendedName>
        <fullName evidence="2">UPF0033 domain-containing protein</fullName>
    </recommendedName>
</protein>
<proteinExistence type="inferred from homology"/>
<dbReference type="STRING" id="1304284.L21TH_1133"/>
<dbReference type="AlphaFoldDB" id="R1CET4"/>
<evidence type="ECO:0000256" key="1">
    <source>
        <dbReference type="ARBA" id="ARBA00008984"/>
    </source>
</evidence>
<dbReference type="Gene3D" id="3.30.110.40">
    <property type="entry name" value="TusA-like domain"/>
    <property type="match status" value="1"/>
</dbReference>
<dbReference type="Proteomes" id="UP000013378">
    <property type="component" value="Unassembled WGS sequence"/>
</dbReference>
<evidence type="ECO:0000313" key="4">
    <source>
        <dbReference type="Proteomes" id="UP000013378"/>
    </source>
</evidence>
<dbReference type="CDD" id="cd00291">
    <property type="entry name" value="SirA_YedF_YeeD"/>
    <property type="match status" value="1"/>
</dbReference>
<dbReference type="PANTHER" id="PTHR33279:SF6">
    <property type="entry name" value="SULFUR CARRIER PROTEIN YEDF-RELATED"/>
    <property type="match status" value="1"/>
</dbReference>
<dbReference type="OrthoDB" id="9801500at2"/>
<dbReference type="EMBL" id="ARZA01000113">
    <property type="protein sequence ID" value="EOD00820.1"/>
    <property type="molecule type" value="Genomic_DNA"/>
</dbReference>
<reference evidence="3 4" key="1">
    <citation type="journal article" date="2015" name="Geomicrobiol. J.">
        <title>Caldisalinibacter kiritimatiensis gen. nov., sp. nov., a moderately thermohalophilic thiosulfate-reducing bacterium from a hypersaline microbial mat.</title>
        <authorList>
            <person name="Ben Hania W."/>
            <person name="Joseph M."/>
            <person name="Fiebig A."/>
            <person name="Bunk B."/>
            <person name="Klenk H.-P."/>
            <person name="Fardeau M.-L."/>
            <person name="Spring S."/>
        </authorList>
    </citation>
    <scope>NUCLEOTIDE SEQUENCE [LARGE SCALE GENOMIC DNA]</scope>
    <source>
        <strain evidence="3 4">L21-TH-D2</strain>
    </source>
</reference>
<comment type="caution">
    <text evidence="3">The sequence shown here is derived from an EMBL/GenBank/DDBJ whole genome shotgun (WGS) entry which is preliminary data.</text>
</comment>
<feature type="domain" description="UPF0033" evidence="2">
    <location>
        <begin position="4"/>
        <end position="28"/>
    </location>
</feature>
<evidence type="ECO:0000259" key="2">
    <source>
        <dbReference type="PROSITE" id="PS01148"/>
    </source>
</evidence>